<sequence length="317" mass="35674">MSLIQLNTDVGTEGESSLQEVANVLQNLVNGIVDPKTAAQTIDQIIVSDCEEAYLSYTSVPKPTAEQLASGSIRSPDPDGWLQFLWNSFGKAAMVIPYDHAGQDRLVSLFTELQRLPPKKLPLVVWNNLIDKEIYILTEKNGYDGFKHWLGELDQGQIIGVHSKGAAAYLNFSAFLARLLAVGVGAGVGLCALTQRPESRFCTQRIAWTAKYADSAAQVRRYQPYASAAALWLIYAGDALFDYCDRTVHAFGPSWKRPLWESWKEKFGEVVEDTRFTEFTRTLVRQALERMGQLEQGGWRVHEQEIDEDYEEEEEDD</sequence>
<dbReference type="OrthoDB" id="3350591at2759"/>
<proteinExistence type="predicted"/>
<comment type="caution">
    <text evidence="1">The sequence shown here is derived from an EMBL/GenBank/DDBJ whole genome shotgun (WGS) entry which is preliminary data.</text>
</comment>
<dbReference type="Proteomes" id="UP000664132">
    <property type="component" value="Unassembled WGS sequence"/>
</dbReference>
<name>A0A8H7T1U6_9HELO</name>
<dbReference type="Pfam" id="PF12311">
    <property type="entry name" value="DUF3632"/>
    <property type="match status" value="1"/>
</dbReference>
<dbReference type="InterPro" id="IPR053204">
    <property type="entry name" value="Oxopyrrolidines_Biosynth-assoc"/>
</dbReference>
<dbReference type="PANTHER" id="PTHR38797">
    <property type="entry name" value="NUCLEAR PORE COMPLEX PROTEIN NUP85-RELATED"/>
    <property type="match status" value="1"/>
</dbReference>
<keyword evidence="2" id="KW-1185">Reference proteome</keyword>
<organism evidence="1 2">
    <name type="scientific">Cadophora malorum</name>
    <dbReference type="NCBI Taxonomy" id="108018"/>
    <lineage>
        <taxon>Eukaryota</taxon>
        <taxon>Fungi</taxon>
        <taxon>Dikarya</taxon>
        <taxon>Ascomycota</taxon>
        <taxon>Pezizomycotina</taxon>
        <taxon>Leotiomycetes</taxon>
        <taxon>Helotiales</taxon>
        <taxon>Ploettnerulaceae</taxon>
        <taxon>Cadophora</taxon>
    </lineage>
</organism>
<dbReference type="InterPro" id="IPR022085">
    <property type="entry name" value="OpdG"/>
</dbReference>
<dbReference type="PANTHER" id="PTHR38797:SF4">
    <property type="entry name" value="NUCLEAR PORE COMPLEX PROTEIN NUP85"/>
    <property type="match status" value="1"/>
</dbReference>
<protein>
    <submittedName>
        <fullName evidence="1">Uncharacterized protein</fullName>
    </submittedName>
</protein>
<dbReference type="AlphaFoldDB" id="A0A8H7T1U6"/>
<accession>A0A8H7T1U6</accession>
<dbReference type="EMBL" id="JAFJYH010000568">
    <property type="protein sequence ID" value="KAG4410873.1"/>
    <property type="molecule type" value="Genomic_DNA"/>
</dbReference>
<gene>
    <name evidence="1" type="ORF">IFR04_015994</name>
</gene>
<evidence type="ECO:0000313" key="2">
    <source>
        <dbReference type="Proteomes" id="UP000664132"/>
    </source>
</evidence>
<reference evidence="1" key="1">
    <citation type="submission" date="2021-02" db="EMBL/GenBank/DDBJ databases">
        <title>Genome sequence Cadophora malorum strain M34.</title>
        <authorList>
            <person name="Stefanovic E."/>
            <person name="Vu D."/>
            <person name="Scully C."/>
            <person name="Dijksterhuis J."/>
            <person name="Roader J."/>
            <person name="Houbraken J."/>
        </authorList>
    </citation>
    <scope>NUCLEOTIDE SEQUENCE</scope>
    <source>
        <strain evidence="1">M34</strain>
    </source>
</reference>
<evidence type="ECO:0000313" key="1">
    <source>
        <dbReference type="EMBL" id="KAG4410873.1"/>
    </source>
</evidence>